<organism evidence="1 2">
    <name type="scientific">Acetobacterium malicum</name>
    <dbReference type="NCBI Taxonomy" id="52692"/>
    <lineage>
        <taxon>Bacteria</taxon>
        <taxon>Bacillati</taxon>
        <taxon>Bacillota</taxon>
        <taxon>Clostridia</taxon>
        <taxon>Eubacteriales</taxon>
        <taxon>Eubacteriaceae</taxon>
        <taxon>Acetobacterium</taxon>
    </lineage>
</organism>
<name>A0ABR6YYR6_9FIRM</name>
<accession>A0ABR6YYR6</accession>
<evidence type="ECO:0000313" key="2">
    <source>
        <dbReference type="Proteomes" id="UP000622405"/>
    </source>
</evidence>
<keyword evidence="2" id="KW-1185">Reference proteome</keyword>
<sequence length="243" mass="26339">MIYEPRTYRKIMKAEDLDYFQVLEFESDLFIGIEHQAMSPKLPKIVTAELKKLRQAIVDYNQTHPGFIESLIPLEFDPHAAPIICDMLKAGKMAGVGPMAAVAGAVSKYVGSLLEAFAAEIIVENGGDLLIKTLKERRIAIRTGNPRFADLGLKIRPGAKTLGVCTSSGMMGHSLSFGKADAVTIISPNIPLADAVATALGNRIKKPGDVESGLEWARNIPEILGILIIIEDQLGAWGEIELC</sequence>
<dbReference type="SUPFAM" id="SSF143631">
    <property type="entry name" value="ApbE-like"/>
    <property type="match status" value="1"/>
</dbReference>
<dbReference type="Proteomes" id="UP000622405">
    <property type="component" value="Unassembled WGS sequence"/>
</dbReference>
<dbReference type="RefSeq" id="WP_186894510.1">
    <property type="nucleotide sequence ID" value="NZ_WJBE01000009.1"/>
</dbReference>
<dbReference type="InterPro" id="IPR003374">
    <property type="entry name" value="ApbE-like_sf"/>
</dbReference>
<evidence type="ECO:0000313" key="1">
    <source>
        <dbReference type="EMBL" id="MBC3900246.1"/>
    </source>
</evidence>
<gene>
    <name evidence="1" type="ORF">GH811_11520</name>
</gene>
<dbReference type="EMBL" id="WJBE01000009">
    <property type="protein sequence ID" value="MBC3900246.1"/>
    <property type="molecule type" value="Genomic_DNA"/>
</dbReference>
<dbReference type="Gene3D" id="3.10.520.10">
    <property type="entry name" value="ApbE-like domains"/>
    <property type="match status" value="1"/>
</dbReference>
<protein>
    <submittedName>
        <fullName evidence="1">UPF0280 family protein</fullName>
    </submittedName>
</protein>
<proteinExistence type="predicted"/>
<reference evidence="1 2" key="1">
    <citation type="journal article" date="2020" name="mSystems">
        <title>Defining Genomic and Predicted Metabolic Features of the Acetobacterium Genus.</title>
        <authorList>
            <person name="Ross D.E."/>
            <person name="Marshall C.W."/>
            <person name="Gulliver D."/>
            <person name="May H.D."/>
            <person name="Norman R.S."/>
        </authorList>
    </citation>
    <scope>NUCLEOTIDE SEQUENCE [LARGE SCALE GENOMIC DNA]</scope>
    <source>
        <strain evidence="1 2">DSM 4132</strain>
    </source>
</reference>
<comment type="caution">
    <text evidence="1">The sequence shown here is derived from an EMBL/GenBank/DDBJ whole genome shotgun (WGS) entry which is preliminary data.</text>
</comment>